<evidence type="ECO:0000259" key="2">
    <source>
        <dbReference type="Pfam" id="PF25023"/>
    </source>
</evidence>
<dbReference type="InterPro" id="IPR022385">
    <property type="entry name" value="Rhs_assc_core"/>
</dbReference>
<dbReference type="RefSeq" id="WP_253447120.1">
    <property type="nucleotide sequence ID" value="NZ_JALJYF010000001.1"/>
</dbReference>
<gene>
    <name evidence="3" type="ORF">J2T60_001313</name>
</gene>
<name>A0ABT1G7R2_9GAMM</name>
<dbReference type="NCBIfam" id="TIGR03696">
    <property type="entry name" value="Rhs_assc_core"/>
    <property type="match status" value="1"/>
</dbReference>
<proteinExistence type="predicted"/>
<feature type="domain" description="Teneurin-like YD-shell" evidence="2">
    <location>
        <begin position="2"/>
        <end position="143"/>
    </location>
</feature>
<protein>
    <submittedName>
        <fullName evidence="3">RHS repeat-associated protein</fullName>
    </submittedName>
</protein>
<dbReference type="Gene3D" id="2.180.10.10">
    <property type="entry name" value="RHS repeat-associated core"/>
    <property type="match status" value="1"/>
</dbReference>
<organism evidence="3 4">
    <name type="scientific">Natronospira proteinivora</name>
    <dbReference type="NCBI Taxonomy" id="1807133"/>
    <lineage>
        <taxon>Bacteria</taxon>
        <taxon>Pseudomonadati</taxon>
        <taxon>Pseudomonadota</taxon>
        <taxon>Gammaproteobacteria</taxon>
        <taxon>Natronospirales</taxon>
        <taxon>Natronospiraceae</taxon>
        <taxon>Natronospira</taxon>
    </lineage>
</organism>
<keyword evidence="4" id="KW-1185">Reference proteome</keyword>
<dbReference type="PANTHER" id="PTHR32305">
    <property type="match status" value="1"/>
</dbReference>
<evidence type="ECO:0000313" key="4">
    <source>
        <dbReference type="Proteomes" id="UP001523550"/>
    </source>
</evidence>
<comment type="caution">
    <text evidence="3">The sequence shown here is derived from an EMBL/GenBank/DDBJ whole genome shotgun (WGS) entry which is preliminary data.</text>
</comment>
<sequence>MEIDYLIDGRNRRVGKQVNGELVQGFLYQDQLNPVAELDGDGNVVSRFIYATRPNVPDYMIRDGERYRLIADHLGSVRLVIHADTGEIAQRLDYDAFGRVLEDTNPGFQPFGFAGGIYDQHTELVRFGVRDYDPKTGRWTAKDPIRFDGDGPNLYGYVLNDPVNWWDPAGEARVCRRPLEVPGFIVGPLYHEHIFFDDRVWEDVGWFADSQIRADTFDRYDDYTCDSPKYDDDLMRDAVSEVSSWWSESEYDLYGYNCQDFVSTVLNVYRRLERVRN</sequence>
<accession>A0ABT1G7R2</accession>
<dbReference type="PANTHER" id="PTHR32305:SF15">
    <property type="entry name" value="PROTEIN RHSA-RELATED"/>
    <property type="match status" value="1"/>
</dbReference>
<dbReference type="InterPro" id="IPR050708">
    <property type="entry name" value="T6SS_VgrG/RHS"/>
</dbReference>
<dbReference type="EMBL" id="JALJYF010000001">
    <property type="protein sequence ID" value="MCP1727348.1"/>
    <property type="molecule type" value="Genomic_DNA"/>
</dbReference>
<reference evidence="3 4" key="1">
    <citation type="submission" date="2022-03" db="EMBL/GenBank/DDBJ databases">
        <title>Genomic Encyclopedia of Type Strains, Phase III (KMG-III): the genomes of soil and plant-associated and newly described type strains.</title>
        <authorList>
            <person name="Whitman W."/>
        </authorList>
    </citation>
    <scope>NUCLEOTIDE SEQUENCE [LARGE SCALE GENOMIC DNA]</scope>
    <source>
        <strain evidence="3 4">BSker1</strain>
    </source>
</reference>
<evidence type="ECO:0000313" key="3">
    <source>
        <dbReference type="EMBL" id="MCP1727348.1"/>
    </source>
</evidence>
<dbReference type="Pfam" id="PF25023">
    <property type="entry name" value="TEN_YD-shell"/>
    <property type="match status" value="1"/>
</dbReference>
<dbReference type="InterPro" id="IPR056823">
    <property type="entry name" value="TEN-like_YD-shell"/>
</dbReference>
<evidence type="ECO:0000256" key="1">
    <source>
        <dbReference type="ARBA" id="ARBA00022737"/>
    </source>
</evidence>
<dbReference type="Proteomes" id="UP001523550">
    <property type="component" value="Unassembled WGS sequence"/>
</dbReference>
<keyword evidence="1" id="KW-0677">Repeat</keyword>